<evidence type="ECO:0000256" key="1">
    <source>
        <dbReference type="ARBA" id="ARBA00005351"/>
    </source>
</evidence>
<evidence type="ECO:0000313" key="4">
    <source>
        <dbReference type="Proteomes" id="UP000245884"/>
    </source>
</evidence>
<dbReference type="Proteomes" id="UP000245884">
    <property type="component" value="Unassembled WGS sequence"/>
</dbReference>
<protein>
    <recommendedName>
        <fullName evidence="5">DUF410-domain-containing protein</fullName>
    </recommendedName>
</protein>
<evidence type="ECO:0000313" key="3">
    <source>
        <dbReference type="EMBL" id="PWN29729.1"/>
    </source>
</evidence>
<feature type="compositionally biased region" description="Acidic residues" evidence="2">
    <location>
        <begin position="394"/>
        <end position="411"/>
    </location>
</feature>
<comment type="similarity">
    <text evidence="1">Belongs to the GET4 family.</text>
</comment>
<dbReference type="Gene3D" id="1.25.40.10">
    <property type="entry name" value="Tetratricopeptide repeat domain"/>
    <property type="match status" value="1"/>
</dbReference>
<feature type="region of interest" description="Disordered" evidence="2">
    <location>
        <begin position="228"/>
        <end position="254"/>
    </location>
</feature>
<feature type="region of interest" description="Disordered" evidence="2">
    <location>
        <begin position="347"/>
        <end position="411"/>
    </location>
</feature>
<organism evidence="3 4">
    <name type="scientific">Jaminaea rosea</name>
    <dbReference type="NCBI Taxonomy" id="1569628"/>
    <lineage>
        <taxon>Eukaryota</taxon>
        <taxon>Fungi</taxon>
        <taxon>Dikarya</taxon>
        <taxon>Basidiomycota</taxon>
        <taxon>Ustilaginomycotina</taxon>
        <taxon>Exobasidiomycetes</taxon>
        <taxon>Microstromatales</taxon>
        <taxon>Microstromatales incertae sedis</taxon>
        <taxon>Jaminaea</taxon>
    </lineage>
</organism>
<reference evidence="3 4" key="1">
    <citation type="journal article" date="2018" name="Mol. Biol. Evol.">
        <title>Broad Genomic Sampling Reveals a Smut Pathogenic Ancestry of the Fungal Clade Ustilaginomycotina.</title>
        <authorList>
            <person name="Kijpornyongpan T."/>
            <person name="Mondo S.J."/>
            <person name="Barry K."/>
            <person name="Sandor L."/>
            <person name="Lee J."/>
            <person name="Lipzen A."/>
            <person name="Pangilinan J."/>
            <person name="LaButti K."/>
            <person name="Hainaut M."/>
            <person name="Henrissat B."/>
            <person name="Grigoriev I.V."/>
            <person name="Spatafora J.W."/>
            <person name="Aime M.C."/>
        </authorList>
    </citation>
    <scope>NUCLEOTIDE SEQUENCE [LARGE SCALE GENOMIC DNA]</scope>
    <source>
        <strain evidence="3 4">MCA 5214</strain>
    </source>
</reference>
<dbReference type="GeneID" id="37029139"/>
<accession>A0A316UWS0</accession>
<feature type="compositionally biased region" description="Gly residues" evidence="2">
    <location>
        <begin position="349"/>
        <end position="367"/>
    </location>
</feature>
<dbReference type="InterPro" id="IPR011990">
    <property type="entry name" value="TPR-like_helical_dom_sf"/>
</dbReference>
<dbReference type="PANTHER" id="PTHR12875:SF0">
    <property type="entry name" value="GOLGI TO ER TRAFFIC PROTEIN 4 HOMOLOG"/>
    <property type="match status" value="1"/>
</dbReference>
<dbReference type="RefSeq" id="XP_025364341.1">
    <property type="nucleotide sequence ID" value="XM_025507316.1"/>
</dbReference>
<dbReference type="STRING" id="1569628.A0A316UWS0"/>
<evidence type="ECO:0000256" key="2">
    <source>
        <dbReference type="SAM" id="MobiDB-lite"/>
    </source>
</evidence>
<dbReference type="AlphaFoldDB" id="A0A316UWS0"/>
<gene>
    <name evidence="3" type="ORF">BDZ90DRAFT_237283</name>
</gene>
<dbReference type="InterPro" id="IPR007317">
    <property type="entry name" value="GET4"/>
</dbReference>
<sequence length="411" mass="43855">MSAYDTHQRLRTKAIRQLKKKAYDDAIKTIGDGSVQMLEAKEQGSGCDLAVYLVDIYTQSGKPCDEESRKRLVQIISLAANDFWRKKVIDAAIKWSVQASRNPAGDSQLRLAIADMLAKEGSYFAAEGHYIAACVAPPAGSSAHVPEHAPKSFALMMIEWLGSFAQEVTKQEGESREAAVVERTESGRFALRAVLPLLGLKAPDAAKGFLSIFISRLMTKHPSLLLPMNPNPRPYTTPAGADSASSPAPPPPKGLQLYVTGNPDLNFAQMALALTLHAISSVSSGSSRVPEGLKQAWISLVRQYEREGGEAVHEPGTGDAINSVSTSYFQLQAQRPQGNFMQDMLSSLMGGGGSQPGQGRIAGGAGGEEAEKVQALAIKQAPEPEAKQAQGGGEGEEQEGAIEAPEEEDLD</sequence>
<dbReference type="GO" id="GO:0005829">
    <property type="term" value="C:cytosol"/>
    <property type="evidence" value="ECO:0007669"/>
    <property type="project" value="TreeGrafter"/>
</dbReference>
<evidence type="ECO:0008006" key="5">
    <source>
        <dbReference type="Google" id="ProtNLM"/>
    </source>
</evidence>
<dbReference type="OrthoDB" id="10252405at2759"/>
<proteinExistence type="inferred from homology"/>
<keyword evidence="4" id="KW-1185">Reference proteome</keyword>
<dbReference type="GO" id="GO:0045048">
    <property type="term" value="P:protein insertion into ER membrane"/>
    <property type="evidence" value="ECO:0007669"/>
    <property type="project" value="InterPro"/>
</dbReference>
<dbReference type="PANTHER" id="PTHR12875">
    <property type="entry name" value="GOLGI TO ER TRAFFIC PROTEIN 4 HOMOLOG"/>
    <property type="match status" value="1"/>
</dbReference>
<dbReference type="EMBL" id="KZ819663">
    <property type="protein sequence ID" value="PWN29729.1"/>
    <property type="molecule type" value="Genomic_DNA"/>
</dbReference>
<dbReference type="Pfam" id="PF04190">
    <property type="entry name" value="GET4"/>
    <property type="match status" value="1"/>
</dbReference>
<name>A0A316UWS0_9BASI</name>